<proteinExistence type="inferred from homology"/>
<feature type="non-terminal residue" evidence="6">
    <location>
        <position position="1"/>
    </location>
</feature>
<accession>A0A1B6JGN2</accession>
<comment type="similarity">
    <text evidence="1">Belongs to the GMC oxidoreductase family.</text>
</comment>
<name>A0A1B6JGN2_9HEMI</name>
<dbReference type="EMBL" id="GECU01009357">
    <property type="protein sequence ID" value="JAS98349.1"/>
    <property type="molecule type" value="Transcribed_RNA"/>
</dbReference>
<feature type="binding site" evidence="3">
    <location>
        <begin position="147"/>
        <end position="150"/>
    </location>
    <ligand>
        <name>FAD</name>
        <dbReference type="ChEBI" id="CHEBI:57692"/>
    </ligand>
</feature>
<sequence>RALWSPPMALTLLLLLSLLGAPVRAQLSVFQSVLEYYRAAVNIPPGAASDTSVFQKEYDFVVVGAGSGGSVVANRLSEVPDWSILLLEAGKEEILLTDIPLLVSYILATDYNWGYKTQPQPGMCLSMEKQRCNWHRGKGMGGTSIINYMVYSRGSKRDFDNWERLGNPGWSYEDVLPYFRKSENINIPQLRDSPYHGTGGYLNVDKAHWATPLGKLFINALKDRGYPLRDTNNPNPIGVYPVLSTTVDGARLSASKAFIRPVRARRNLFVGKEARVTRILIDSKTNKTFGVEFVKNRRTYVVRAKKEVILSAGSLNSPQILMLSGIGPRDHLEDLGIPVISDLKVGYNLQDHVSMAGLAFQVNDSITIVESRYFGPQYFLDYMLNGNGPYTMPGGAEAVAFTRTKYNNDTDQPDMELVMGPGSFMGDTGGSLRQSFNIREDVFNKIYGSRMGQDGFGIVPILLQPKSRGRVKLKSRNPFHWPLLYPNYFSDPRDVQVLVEGLKQAVEIGESEPFQRYRSRLVRSPIPGCETMRFASDEYWACAVRHFTTNLHHQVGTCKMGPADDPEAVVDPRLRVYGVSNLRVVDASIMPVIPTGHTNAIIFMIGEKAADMIKQDWFNSKRRRSYGRGR</sequence>
<dbReference type="PROSITE" id="PS00624">
    <property type="entry name" value="GMC_OXRED_2"/>
    <property type="match status" value="1"/>
</dbReference>
<reference evidence="6" key="1">
    <citation type="submission" date="2015-11" db="EMBL/GenBank/DDBJ databases">
        <title>De novo transcriptome assembly of four potential Pierce s Disease insect vectors from Arizona vineyards.</title>
        <authorList>
            <person name="Tassone E.E."/>
        </authorList>
    </citation>
    <scope>NUCLEOTIDE SEQUENCE</scope>
</reference>
<evidence type="ECO:0000259" key="5">
    <source>
        <dbReference type="PROSITE" id="PS00624"/>
    </source>
</evidence>
<dbReference type="Gene3D" id="3.50.50.60">
    <property type="entry name" value="FAD/NAD(P)-binding domain"/>
    <property type="match status" value="1"/>
</dbReference>
<evidence type="ECO:0000256" key="4">
    <source>
        <dbReference type="SAM" id="SignalP"/>
    </source>
</evidence>
<protein>
    <recommendedName>
        <fullName evidence="5">Glucose-methanol-choline oxidoreductase N-terminal domain-containing protein</fullName>
    </recommendedName>
</protein>
<dbReference type="GO" id="GO:0016614">
    <property type="term" value="F:oxidoreductase activity, acting on CH-OH group of donors"/>
    <property type="evidence" value="ECO:0007669"/>
    <property type="project" value="InterPro"/>
</dbReference>
<gene>
    <name evidence="6" type="ORF">g.48175</name>
</gene>
<dbReference type="PANTHER" id="PTHR11552">
    <property type="entry name" value="GLUCOSE-METHANOL-CHOLINE GMC OXIDOREDUCTASE"/>
    <property type="match status" value="1"/>
</dbReference>
<feature type="binding site" evidence="3">
    <location>
        <position position="143"/>
    </location>
    <ligand>
        <name>FAD</name>
        <dbReference type="ChEBI" id="CHEBI:57692"/>
    </ligand>
</feature>
<dbReference type="GO" id="GO:0050660">
    <property type="term" value="F:flavin adenine dinucleotide binding"/>
    <property type="evidence" value="ECO:0007669"/>
    <property type="project" value="InterPro"/>
</dbReference>
<dbReference type="PIRSF" id="PIRSF000137">
    <property type="entry name" value="Alcohol_oxidase"/>
    <property type="match status" value="1"/>
</dbReference>
<dbReference type="PANTHER" id="PTHR11552:SF216">
    <property type="entry name" value="GLUCOSE-METHANOL-CHOLINE OXIDOREDUCTASE N-TERMINAL DOMAIN-CONTAINING PROTEIN"/>
    <property type="match status" value="1"/>
</dbReference>
<evidence type="ECO:0000313" key="6">
    <source>
        <dbReference type="EMBL" id="JAS98349.1"/>
    </source>
</evidence>
<feature type="binding site" evidence="3">
    <location>
        <position position="276"/>
    </location>
    <ligand>
        <name>FAD</name>
        <dbReference type="ChEBI" id="CHEBI:57692"/>
    </ligand>
</feature>
<evidence type="ECO:0000256" key="3">
    <source>
        <dbReference type="PIRSR" id="PIRSR000137-2"/>
    </source>
</evidence>
<feature type="domain" description="Glucose-methanol-choline oxidoreductase N-terminal" evidence="5">
    <location>
        <begin position="313"/>
        <end position="327"/>
    </location>
</feature>
<dbReference type="SUPFAM" id="SSF54373">
    <property type="entry name" value="FAD-linked reductases, C-terminal domain"/>
    <property type="match status" value="1"/>
</dbReference>
<dbReference type="AlphaFoldDB" id="A0A1B6JGN2"/>
<keyword evidence="3" id="KW-0274">FAD</keyword>
<dbReference type="InterPro" id="IPR036188">
    <property type="entry name" value="FAD/NAD-bd_sf"/>
</dbReference>
<dbReference type="InterPro" id="IPR012132">
    <property type="entry name" value="GMC_OxRdtase"/>
</dbReference>
<dbReference type="InterPro" id="IPR000172">
    <property type="entry name" value="GMC_OxRdtase_N"/>
</dbReference>
<evidence type="ECO:0000256" key="1">
    <source>
        <dbReference type="ARBA" id="ARBA00010790"/>
    </source>
</evidence>
<evidence type="ECO:0000256" key="2">
    <source>
        <dbReference type="PIRSR" id="PIRSR000137-1"/>
    </source>
</evidence>
<feature type="signal peptide" evidence="4">
    <location>
        <begin position="1"/>
        <end position="25"/>
    </location>
</feature>
<keyword evidence="3" id="KW-0285">Flavoprotein</keyword>
<feature type="chain" id="PRO_5008585768" description="Glucose-methanol-choline oxidoreductase N-terminal domain-containing protein" evidence="4">
    <location>
        <begin position="26"/>
        <end position="630"/>
    </location>
</feature>
<feature type="active site" description="Proton acceptor" evidence="2">
    <location>
        <position position="597"/>
    </location>
</feature>
<dbReference type="Pfam" id="PF00732">
    <property type="entry name" value="GMC_oxred_N"/>
    <property type="match status" value="1"/>
</dbReference>
<feature type="active site" description="Proton donor" evidence="2">
    <location>
        <position position="553"/>
    </location>
</feature>
<keyword evidence="4" id="KW-0732">Signal</keyword>
<dbReference type="SUPFAM" id="SSF51905">
    <property type="entry name" value="FAD/NAD(P)-binding domain"/>
    <property type="match status" value="1"/>
</dbReference>
<organism evidence="6">
    <name type="scientific">Homalodisca liturata</name>
    <dbReference type="NCBI Taxonomy" id="320908"/>
    <lineage>
        <taxon>Eukaryota</taxon>
        <taxon>Metazoa</taxon>
        <taxon>Ecdysozoa</taxon>
        <taxon>Arthropoda</taxon>
        <taxon>Hexapoda</taxon>
        <taxon>Insecta</taxon>
        <taxon>Pterygota</taxon>
        <taxon>Neoptera</taxon>
        <taxon>Paraneoptera</taxon>
        <taxon>Hemiptera</taxon>
        <taxon>Auchenorrhyncha</taxon>
        <taxon>Membracoidea</taxon>
        <taxon>Cicadellidae</taxon>
        <taxon>Cicadellinae</taxon>
        <taxon>Proconiini</taxon>
        <taxon>Homalodisca</taxon>
    </lineage>
</organism>
<dbReference type="InterPro" id="IPR007867">
    <property type="entry name" value="GMC_OxRtase_C"/>
</dbReference>
<comment type="cofactor">
    <cofactor evidence="3">
        <name>FAD</name>
        <dbReference type="ChEBI" id="CHEBI:57692"/>
    </cofactor>
</comment>
<dbReference type="Gene3D" id="3.30.560.10">
    <property type="entry name" value="Glucose Oxidase, domain 3"/>
    <property type="match status" value="1"/>
</dbReference>
<dbReference type="Pfam" id="PF05199">
    <property type="entry name" value="GMC_oxred_C"/>
    <property type="match status" value="1"/>
</dbReference>